<keyword evidence="1" id="KW-1015">Disulfide bond</keyword>
<keyword evidence="1" id="KW-0862">Zinc</keyword>
<dbReference type="EMBL" id="JAHXZJ010000747">
    <property type="protein sequence ID" value="KAH0557364.1"/>
    <property type="molecule type" value="Genomic_DNA"/>
</dbReference>
<feature type="binding site" evidence="1">
    <location>
        <position position="376"/>
    </location>
    <ligand>
        <name>Zn(2+)</name>
        <dbReference type="ChEBI" id="CHEBI:29105"/>
        <note>catalytic</note>
    </ligand>
</feature>
<evidence type="ECO:0000256" key="1">
    <source>
        <dbReference type="PROSITE-ProRule" id="PRU00276"/>
    </source>
</evidence>
<dbReference type="PROSITE" id="PS50215">
    <property type="entry name" value="ADAM_MEPRO"/>
    <property type="match status" value="1"/>
</dbReference>
<dbReference type="Proteomes" id="UP000826195">
    <property type="component" value="Unassembled WGS sequence"/>
</dbReference>
<feature type="domain" description="Peptidase M12B" evidence="2">
    <location>
        <begin position="203"/>
        <end position="426"/>
    </location>
</feature>
<dbReference type="InterPro" id="IPR024079">
    <property type="entry name" value="MetalloPept_cat_dom_sf"/>
</dbReference>
<organism evidence="3 4">
    <name type="scientific">Cotesia glomerata</name>
    <name type="common">Lepidopteran parasitic wasp</name>
    <name type="synonym">Apanteles glomeratus</name>
    <dbReference type="NCBI Taxonomy" id="32391"/>
    <lineage>
        <taxon>Eukaryota</taxon>
        <taxon>Metazoa</taxon>
        <taxon>Ecdysozoa</taxon>
        <taxon>Arthropoda</taxon>
        <taxon>Hexapoda</taxon>
        <taxon>Insecta</taxon>
        <taxon>Pterygota</taxon>
        <taxon>Neoptera</taxon>
        <taxon>Endopterygota</taxon>
        <taxon>Hymenoptera</taxon>
        <taxon>Apocrita</taxon>
        <taxon>Ichneumonoidea</taxon>
        <taxon>Braconidae</taxon>
        <taxon>Microgastrinae</taxon>
        <taxon>Cotesia</taxon>
    </lineage>
</organism>
<gene>
    <name evidence="3" type="ORF">KQX54_004663</name>
</gene>
<dbReference type="GO" id="GO:0046872">
    <property type="term" value="F:metal ion binding"/>
    <property type="evidence" value="ECO:0007669"/>
    <property type="project" value="UniProtKB-KW"/>
</dbReference>
<evidence type="ECO:0000259" key="2">
    <source>
        <dbReference type="PROSITE" id="PS50215"/>
    </source>
</evidence>
<dbReference type="GO" id="GO:0004222">
    <property type="term" value="F:metalloendopeptidase activity"/>
    <property type="evidence" value="ECO:0007669"/>
    <property type="project" value="InterPro"/>
</dbReference>
<dbReference type="AlphaFoldDB" id="A0AAV7IS27"/>
<evidence type="ECO:0000313" key="4">
    <source>
        <dbReference type="Proteomes" id="UP000826195"/>
    </source>
</evidence>
<dbReference type="Pfam" id="PF13574">
    <property type="entry name" value="Reprolysin_2"/>
    <property type="match status" value="1"/>
</dbReference>
<dbReference type="PANTHER" id="PTHR11905">
    <property type="entry name" value="ADAM A DISINTEGRIN AND METALLOPROTEASE DOMAIN"/>
    <property type="match status" value="1"/>
</dbReference>
<dbReference type="InterPro" id="IPR001590">
    <property type="entry name" value="Peptidase_M12B"/>
</dbReference>
<keyword evidence="1" id="KW-0479">Metal-binding</keyword>
<dbReference type="SUPFAM" id="SSF55486">
    <property type="entry name" value="Metalloproteases ('zincins'), catalytic domain"/>
    <property type="match status" value="1"/>
</dbReference>
<sequence length="428" mass="48623">MVLVIVVVFKLVQSEFLNEIPDSGSRNIQYEMGVINFPRRHARSLDYENINLQFNAYGETINLNLRNVSRFLYGPNTPVHKIFTDKQQPVIMAQNGEPIAYQRTIYEDLDHFATFTVDTFPNGSRIIQSANIGTSNLTIFPAPLQYLQQPSRVLSVGNGLSNQYIFYRSNDLITVNIDVKIPSNIVPVTQPPNYRVVQIPHTLYIEILIIVDYPLLNKIGPDTIISYLITFWNQVDILYRVLSQPLYKINIAGIVIPQDGETLGYFYKDPTYGWISQNFEFKGFLSNSAKWLYKHQKFFPLGSYDIAVTMTSRKDPVKWTPLGYKSSAGVSYLGKVCQINHYSKEIHNTAIVFDDGSFAGIPIAAHEVGHLLGANHDNRPPCSDTDGFIMASFVSQTSNRFKWSPCSIKDFKTFLSTDPKCLYNKPIL</sequence>
<feature type="binding site" evidence="1">
    <location>
        <position position="370"/>
    </location>
    <ligand>
        <name>Zn(2+)</name>
        <dbReference type="ChEBI" id="CHEBI:29105"/>
        <note>catalytic</note>
    </ligand>
</feature>
<feature type="disulfide bond" evidence="1">
    <location>
        <begin position="382"/>
        <end position="406"/>
    </location>
</feature>
<feature type="binding site" evidence="1">
    <location>
        <position position="366"/>
    </location>
    <ligand>
        <name>Zn(2+)</name>
        <dbReference type="ChEBI" id="CHEBI:29105"/>
        <note>catalytic</note>
    </ligand>
</feature>
<evidence type="ECO:0000313" key="3">
    <source>
        <dbReference type="EMBL" id="KAH0557364.1"/>
    </source>
</evidence>
<dbReference type="GO" id="GO:0006509">
    <property type="term" value="P:membrane protein ectodomain proteolysis"/>
    <property type="evidence" value="ECO:0007669"/>
    <property type="project" value="TreeGrafter"/>
</dbReference>
<protein>
    <recommendedName>
        <fullName evidence="2">Peptidase M12B domain-containing protein</fullName>
    </recommendedName>
</protein>
<proteinExistence type="predicted"/>
<comment type="caution">
    <text evidence="3">The sequence shown here is derived from an EMBL/GenBank/DDBJ whole genome shotgun (WGS) entry which is preliminary data.</text>
</comment>
<reference evidence="3 4" key="1">
    <citation type="journal article" date="2021" name="J. Hered.">
        <title>A chromosome-level genome assembly of the parasitoid wasp, Cotesia glomerata (Hymenoptera: Braconidae).</title>
        <authorList>
            <person name="Pinto B.J."/>
            <person name="Weis J.J."/>
            <person name="Gamble T."/>
            <person name="Ode P.J."/>
            <person name="Paul R."/>
            <person name="Zaspel J.M."/>
        </authorList>
    </citation>
    <scope>NUCLEOTIDE SEQUENCE [LARGE SCALE GENOMIC DNA]</scope>
    <source>
        <strain evidence="3">CgM1</strain>
    </source>
</reference>
<feature type="active site" evidence="1">
    <location>
        <position position="367"/>
    </location>
</feature>
<keyword evidence="4" id="KW-1185">Reference proteome</keyword>
<dbReference type="Gene3D" id="3.40.390.10">
    <property type="entry name" value="Collagenase (Catalytic Domain)"/>
    <property type="match status" value="1"/>
</dbReference>
<comment type="caution">
    <text evidence="1">Lacks conserved residue(s) required for the propagation of feature annotation.</text>
</comment>
<name>A0AAV7IS27_COTGL</name>
<accession>A0AAV7IS27</accession>
<dbReference type="PANTHER" id="PTHR11905:SF249">
    <property type="entry name" value="SOL NARAE, ISOFORM C"/>
    <property type="match status" value="1"/>
</dbReference>